<name>A0A918HXL1_9ACTN</name>
<keyword evidence="2" id="KW-1185">Reference proteome</keyword>
<protein>
    <submittedName>
        <fullName evidence="1">Uncharacterized protein</fullName>
    </submittedName>
</protein>
<dbReference type="Proteomes" id="UP000636661">
    <property type="component" value="Unassembled WGS sequence"/>
</dbReference>
<evidence type="ECO:0000313" key="1">
    <source>
        <dbReference type="EMBL" id="GGU42257.1"/>
    </source>
</evidence>
<sequence length="83" mass="8719">MPTYYAGGGEGPACCWDSARPMCGHRATSRLTFGANASGTSNVLAAMTDLRGAVRNPQVRWTSYDGTDRTALGTARRARGAPP</sequence>
<reference evidence="1" key="2">
    <citation type="submission" date="2020-09" db="EMBL/GenBank/DDBJ databases">
        <authorList>
            <person name="Sun Q."/>
            <person name="Ohkuma M."/>
        </authorList>
    </citation>
    <scope>NUCLEOTIDE SEQUENCE</scope>
    <source>
        <strain evidence="1">JCM 4391</strain>
    </source>
</reference>
<reference evidence="1" key="1">
    <citation type="journal article" date="2014" name="Int. J. Syst. Evol. Microbiol.">
        <title>Complete genome sequence of Corynebacterium casei LMG S-19264T (=DSM 44701T), isolated from a smear-ripened cheese.</title>
        <authorList>
            <consortium name="US DOE Joint Genome Institute (JGI-PGF)"/>
            <person name="Walter F."/>
            <person name="Albersmeier A."/>
            <person name="Kalinowski J."/>
            <person name="Ruckert C."/>
        </authorList>
    </citation>
    <scope>NUCLEOTIDE SEQUENCE</scope>
    <source>
        <strain evidence="1">JCM 4391</strain>
    </source>
</reference>
<proteinExistence type="predicted"/>
<comment type="caution">
    <text evidence="1">The sequence shown here is derived from an EMBL/GenBank/DDBJ whole genome shotgun (WGS) entry which is preliminary data.</text>
</comment>
<dbReference type="AlphaFoldDB" id="A0A918HXL1"/>
<gene>
    <name evidence="1" type="ORF">GCM10010274_32750</name>
</gene>
<evidence type="ECO:0000313" key="2">
    <source>
        <dbReference type="Proteomes" id="UP000636661"/>
    </source>
</evidence>
<dbReference type="EMBL" id="BMTP01000007">
    <property type="protein sequence ID" value="GGU42257.1"/>
    <property type="molecule type" value="Genomic_DNA"/>
</dbReference>
<organism evidence="1 2">
    <name type="scientific">Streptomyces lavendofoliae</name>
    <dbReference type="NCBI Taxonomy" id="67314"/>
    <lineage>
        <taxon>Bacteria</taxon>
        <taxon>Bacillati</taxon>
        <taxon>Actinomycetota</taxon>
        <taxon>Actinomycetes</taxon>
        <taxon>Kitasatosporales</taxon>
        <taxon>Streptomycetaceae</taxon>
        <taxon>Streptomyces</taxon>
    </lineage>
</organism>
<accession>A0A918HXL1</accession>